<accession>A0A5C3NGY4</accession>
<feature type="compositionally biased region" description="Basic and acidic residues" evidence="1">
    <location>
        <begin position="205"/>
        <end position="220"/>
    </location>
</feature>
<reference evidence="2 3" key="1">
    <citation type="journal article" date="2019" name="Nat. Ecol. Evol.">
        <title>Megaphylogeny resolves global patterns of mushroom evolution.</title>
        <authorList>
            <person name="Varga T."/>
            <person name="Krizsan K."/>
            <person name="Foldi C."/>
            <person name="Dima B."/>
            <person name="Sanchez-Garcia M."/>
            <person name="Sanchez-Ramirez S."/>
            <person name="Szollosi G.J."/>
            <person name="Szarkandi J.G."/>
            <person name="Papp V."/>
            <person name="Albert L."/>
            <person name="Andreopoulos W."/>
            <person name="Angelini C."/>
            <person name="Antonin V."/>
            <person name="Barry K.W."/>
            <person name="Bougher N.L."/>
            <person name="Buchanan P."/>
            <person name="Buyck B."/>
            <person name="Bense V."/>
            <person name="Catcheside P."/>
            <person name="Chovatia M."/>
            <person name="Cooper J."/>
            <person name="Damon W."/>
            <person name="Desjardin D."/>
            <person name="Finy P."/>
            <person name="Geml J."/>
            <person name="Haridas S."/>
            <person name="Hughes K."/>
            <person name="Justo A."/>
            <person name="Karasinski D."/>
            <person name="Kautmanova I."/>
            <person name="Kiss B."/>
            <person name="Kocsube S."/>
            <person name="Kotiranta H."/>
            <person name="LaButti K.M."/>
            <person name="Lechner B.E."/>
            <person name="Liimatainen K."/>
            <person name="Lipzen A."/>
            <person name="Lukacs Z."/>
            <person name="Mihaltcheva S."/>
            <person name="Morgado L.N."/>
            <person name="Niskanen T."/>
            <person name="Noordeloos M.E."/>
            <person name="Ohm R.A."/>
            <person name="Ortiz-Santana B."/>
            <person name="Ovrebo C."/>
            <person name="Racz N."/>
            <person name="Riley R."/>
            <person name="Savchenko A."/>
            <person name="Shiryaev A."/>
            <person name="Soop K."/>
            <person name="Spirin V."/>
            <person name="Szebenyi C."/>
            <person name="Tomsovsky M."/>
            <person name="Tulloss R.E."/>
            <person name="Uehling J."/>
            <person name="Grigoriev I.V."/>
            <person name="Vagvolgyi C."/>
            <person name="Papp T."/>
            <person name="Martin F.M."/>
            <person name="Miettinen O."/>
            <person name="Hibbett D.S."/>
            <person name="Nagy L.G."/>
        </authorList>
    </citation>
    <scope>NUCLEOTIDE SEQUENCE [LARGE SCALE GENOMIC DNA]</scope>
    <source>
        <strain evidence="2 3">OMC1185</strain>
    </source>
</reference>
<feature type="compositionally biased region" description="Basic and acidic residues" evidence="1">
    <location>
        <begin position="234"/>
        <end position="256"/>
    </location>
</feature>
<dbReference type="AlphaFoldDB" id="A0A5C3NGY4"/>
<feature type="compositionally biased region" description="Basic and acidic residues" evidence="1">
    <location>
        <begin position="140"/>
        <end position="156"/>
    </location>
</feature>
<feature type="compositionally biased region" description="Polar residues" evidence="1">
    <location>
        <begin position="258"/>
        <end position="267"/>
    </location>
</feature>
<feature type="compositionally biased region" description="Polar residues" evidence="1">
    <location>
        <begin position="93"/>
        <end position="105"/>
    </location>
</feature>
<evidence type="ECO:0000313" key="2">
    <source>
        <dbReference type="EMBL" id="TFK56610.1"/>
    </source>
</evidence>
<dbReference type="OrthoDB" id="2971908at2759"/>
<sequence>MRQPSLSSWMRPASLLRTLRLARADVAAQPQIARYYSDEATQEPTQNKPNAPPRRVRARVASSFKSISKGTARRLSPSALPTGEWKADPRFSPTLNSAGSSTFASRLTERQRETDPTIFTDPRHRGLRGPSGASNSPFQRRSEVEPRLNQLADDRPSGASNTRFPRRSEAKSRWNDSDITGHPERQTHASRNAQRSNLAGNDSQMRGHRERQTHASKDAQKSNLAGTNSQMTGHPEHERLRFPERSEVESGWKRLADQMSSQASNSRFQRRSKLEGDGSQMTGHLHQER</sequence>
<evidence type="ECO:0000256" key="1">
    <source>
        <dbReference type="SAM" id="MobiDB-lite"/>
    </source>
</evidence>
<feature type="compositionally biased region" description="Basic and acidic residues" evidence="1">
    <location>
        <begin position="166"/>
        <end position="187"/>
    </location>
</feature>
<gene>
    <name evidence="2" type="ORF">OE88DRAFT_38508</name>
</gene>
<feature type="region of interest" description="Disordered" evidence="1">
    <location>
        <begin position="35"/>
        <end position="289"/>
    </location>
</feature>
<name>A0A5C3NGY4_9AGAM</name>
<organism evidence="2 3">
    <name type="scientific">Heliocybe sulcata</name>
    <dbReference type="NCBI Taxonomy" id="5364"/>
    <lineage>
        <taxon>Eukaryota</taxon>
        <taxon>Fungi</taxon>
        <taxon>Dikarya</taxon>
        <taxon>Basidiomycota</taxon>
        <taxon>Agaricomycotina</taxon>
        <taxon>Agaricomycetes</taxon>
        <taxon>Gloeophyllales</taxon>
        <taxon>Gloeophyllaceae</taxon>
        <taxon>Heliocybe</taxon>
    </lineage>
</organism>
<dbReference type="EMBL" id="ML213503">
    <property type="protein sequence ID" value="TFK56610.1"/>
    <property type="molecule type" value="Genomic_DNA"/>
</dbReference>
<keyword evidence="3" id="KW-1185">Reference proteome</keyword>
<dbReference type="Proteomes" id="UP000305948">
    <property type="component" value="Unassembled WGS sequence"/>
</dbReference>
<feature type="compositionally biased region" description="Polar residues" evidence="1">
    <location>
        <begin position="221"/>
        <end position="232"/>
    </location>
</feature>
<proteinExistence type="predicted"/>
<evidence type="ECO:0000313" key="3">
    <source>
        <dbReference type="Proteomes" id="UP000305948"/>
    </source>
</evidence>
<protein>
    <submittedName>
        <fullName evidence="2">Uncharacterized protein</fullName>
    </submittedName>
</protein>
<feature type="compositionally biased region" description="Polar residues" evidence="1">
    <location>
        <begin position="189"/>
        <end position="204"/>
    </location>
</feature>